<keyword evidence="3" id="KW-1185">Reference proteome</keyword>
<feature type="compositionally biased region" description="Polar residues" evidence="1">
    <location>
        <begin position="76"/>
        <end position="97"/>
    </location>
</feature>
<reference evidence="2" key="2">
    <citation type="submission" date="2018-04" db="EMBL/GenBank/DDBJ databases">
        <title>OnivRS2 (Oryza nivara Reference Sequence Version 2).</title>
        <authorList>
            <person name="Zhang J."/>
            <person name="Kudrna D."/>
            <person name="Lee S."/>
            <person name="Talag J."/>
            <person name="Rajasekar S."/>
            <person name="Welchert J."/>
            <person name="Hsing Y.-I."/>
            <person name="Wing R.A."/>
        </authorList>
    </citation>
    <scope>NUCLEOTIDE SEQUENCE [LARGE SCALE GENOMIC DNA]</scope>
    <source>
        <strain evidence="2">SL10</strain>
    </source>
</reference>
<evidence type="ECO:0000313" key="2">
    <source>
        <dbReference type="EnsemblPlants" id="ONIVA06G10440.1"/>
    </source>
</evidence>
<accession>A0A0E0HNB7</accession>
<protein>
    <submittedName>
        <fullName evidence="2">Uncharacterized protein</fullName>
    </submittedName>
</protein>
<dbReference type="HOGENOM" id="CLU_2350334_0_0_1"/>
<feature type="region of interest" description="Disordered" evidence="1">
    <location>
        <begin position="1"/>
        <end position="32"/>
    </location>
</feature>
<reference evidence="2" key="1">
    <citation type="submission" date="2015-04" db="UniProtKB">
        <authorList>
            <consortium name="EnsemblPlants"/>
        </authorList>
    </citation>
    <scope>IDENTIFICATION</scope>
    <source>
        <strain evidence="2">SL10</strain>
    </source>
</reference>
<dbReference type="Gramene" id="ONIVA06G10440.1">
    <property type="protein sequence ID" value="ONIVA06G10440.1"/>
    <property type="gene ID" value="ONIVA06G10440"/>
</dbReference>
<feature type="compositionally biased region" description="Basic residues" evidence="1">
    <location>
        <begin position="8"/>
        <end position="22"/>
    </location>
</feature>
<name>A0A0E0HNB7_ORYNI</name>
<organism evidence="2">
    <name type="scientific">Oryza nivara</name>
    <name type="common">Indian wild rice</name>
    <name type="synonym">Oryza sativa f. spontanea</name>
    <dbReference type="NCBI Taxonomy" id="4536"/>
    <lineage>
        <taxon>Eukaryota</taxon>
        <taxon>Viridiplantae</taxon>
        <taxon>Streptophyta</taxon>
        <taxon>Embryophyta</taxon>
        <taxon>Tracheophyta</taxon>
        <taxon>Spermatophyta</taxon>
        <taxon>Magnoliopsida</taxon>
        <taxon>Liliopsida</taxon>
        <taxon>Poales</taxon>
        <taxon>Poaceae</taxon>
        <taxon>BOP clade</taxon>
        <taxon>Oryzoideae</taxon>
        <taxon>Oryzeae</taxon>
        <taxon>Oryzinae</taxon>
        <taxon>Oryza</taxon>
    </lineage>
</organism>
<dbReference type="AlphaFoldDB" id="A0A0E0HNB7"/>
<dbReference type="Proteomes" id="UP000006591">
    <property type="component" value="Chromosome 6"/>
</dbReference>
<feature type="region of interest" description="Disordered" evidence="1">
    <location>
        <begin position="69"/>
        <end position="97"/>
    </location>
</feature>
<evidence type="ECO:0000313" key="3">
    <source>
        <dbReference type="Proteomes" id="UP000006591"/>
    </source>
</evidence>
<evidence type="ECO:0000256" key="1">
    <source>
        <dbReference type="SAM" id="MobiDB-lite"/>
    </source>
</evidence>
<dbReference type="EnsemblPlants" id="ONIVA06G10440.1">
    <property type="protein sequence ID" value="ONIVA06G10440.1"/>
    <property type="gene ID" value="ONIVA06G10440"/>
</dbReference>
<proteinExistence type="predicted"/>
<sequence length="97" mass="10690">MGKEEKRRERRRRRWKGKRNGKRLPGGARADRRWPVGEIGRINLAVVAGGDEHLNDGRTPLRGTMPRCGSAELHQKPNSITSSLGGASTTISSTSDE</sequence>